<dbReference type="OrthoDB" id="6058458at2"/>
<evidence type="ECO:0000313" key="1">
    <source>
        <dbReference type="EMBL" id="TYP64019.1"/>
    </source>
</evidence>
<gene>
    <name evidence="1" type="ORF">A9A72_123802</name>
</gene>
<protein>
    <submittedName>
        <fullName evidence="1">Uncharacterized protein</fullName>
    </submittedName>
</protein>
<evidence type="ECO:0000313" key="2">
    <source>
        <dbReference type="Proteomes" id="UP000324282"/>
    </source>
</evidence>
<organism evidence="1 2">
    <name type="scientific">Stutzerimonas stutzeri</name>
    <name type="common">Pseudomonas stutzeri</name>
    <dbReference type="NCBI Taxonomy" id="316"/>
    <lineage>
        <taxon>Bacteria</taxon>
        <taxon>Pseudomonadati</taxon>
        <taxon>Pseudomonadota</taxon>
        <taxon>Gammaproteobacteria</taxon>
        <taxon>Pseudomonadales</taxon>
        <taxon>Pseudomonadaceae</taxon>
        <taxon>Stutzerimonas</taxon>
    </lineage>
</organism>
<sequence>MTPETLSPNHPVVMALCAITRLACSPSLGGVIQALGVHAKAIGVRPGSEEFDKAAALVGLPYCRALDLYVPPEVKQRAESFHWTEAHRAWS</sequence>
<proteinExistence type="predicted"/>
<reference evidence="1 2" key="1">
    <citation type="submission" date="2019-07" db="EMBL/GenBank/DDBJ databases">
        <title>Deep subsurface shale carbon reservoir microbial communities from Ohio and West Virginia, USA.</title>
        <authorList>
            <person name="Wrighton K."/>
        </authorList>
    </citation>
    <scope>NUCLEOTIDE SEQUENCE [LARGE SCALE GENOMIC DNA]</scope>
    <source>
        <strain evidence="1 2">NP_8Ht</strain>
    </source>
</reference>
<dbReference type="EMBL" id="VNHQ01000013">
    <property type="protein sequence ID" value="TYP64019.1"/>
    <property type="molecule type" value="Genomic_DNA"/>
</dbReference>
<accession>A0A5S5BAR4</accession>
<dbReference type="Proteomes" id="UP000324282">
    <property type="component" value="Unassembled WGS sequence"/>
</dbReference>
<name>A0A5S5BAR4_STUST</name>
<comment type="caution">
    <text evidence="1">The sequence shown here is derived from an EMBL/GenBank/DDBJ whole genome shotgun (WGS) entry which is preliminary data.</text>
</comment>
<dbReference type="AlphaFoldDB" id="A0A5S5BAR4"/>